<evidence type="ECO:0008006" key="5">
    <source>
        <dbReference type="Google" id="ProtNLM"/>
    </source>
</evidence>
<dbReference type="VEuPathDB" id="ToxoDB:NCLIV_056140"/>
<dbReference type="SMART" id="SM00185">
    <property type="entry name" value="ARM"/>
    <property type="match status" value="9"/>
</dbReference>
<dbReference type="OrthoDB" id="7537227at2759"/>
<evidence type="ECO:0000313" key="4">
    <source>
        <dbReference type="Proteomes" id="UP000007494"/>
    </source>
</evidence>
<dbReference type="RefSeq" id="XP_003885218.1">
    <property type="nucleotide sequence ID" value="XM_003885169.1"/>
</dbReference>
<reference evidence="4" key="1">
    <citation type="journal article" date="2012" name="PLoS Pathog.">
        <title>Comparative genomics of the apicomplexan parasites Toxoplasma gondii and Neospora caninum: Coccidia differing in host range and transmission strategy.</title>
        <authorList>
            <person name="Reid A.J."/>
            <person name="Vermont S.J."/>
            <person name="Cotton J.A."/>
            <person name="Harris D."/>
            <person name="Hill-Cawthorne G.A."/>
            <person name="Konen-Waisman S."/>
            <person name="Latham S.M."/>
            <person name="Mourier T."/>
            <person name="Norton R."/>
            <person name="Quail M.A."/>
            <person name="Sanders M."/>
            <person name="Shanmugam D."/>
            <person name="Sohal A."/>
            <person name="Wasmuth J.D."/>
            <person name="Brunk B."/>
            <person name="Grigg M.E."/>
            <person name="Howard J.C."/>
            <person name="Parkinson J."/>
            <person name="Roos D.S."/>
            <person name="Trees A.J."/>
            <person name="Berriman M."/>
            <person name="Pain A."/>
            <person name="Wastling J.M."/>
        </authorList>
    </citation>
    <scope>NUCLEOTIDE SEQUENCE [LARGE SCALE GENOMIC DNA]</scope>
    <source>
        <strain evidence="4">Liverpool</strain>
    </source>
</reference>
<dbReference type="Proteomes" id="UP000007494">
    <property type="component" value="Chromosome XI"/>
</dbReference>
<keyword evidence="1" id="KW-0677">Repeat</keyword>
<proteinExistence type="predicted"/>
<dbReference type="Gene3D" id="1.25.10.10">
    <property type="entry name" value="Leucine-rich Repeat Variant"/>
    <property type="match status" value="7"/>
</dbReference>
<dbReference type="InParanoid" id="F0VN94"/>
<dbReference type="PANTHER" id="PTHR22895:SF0">
    <property type="entry name" value="ARMADILLO REPEAT-CONTAINING PROTEIN 6"/>
    <property type="match status" value="1"/>
</dbReference>
<dbReference type="PROSITE" id="PS50176">
    <property type="entry name" value="ARM_REPEAT"/>
    <property type="match status" value="1"/>
</dbReference>
<evidence type="ECO:0000256" key="1">
    <source>
        <dbReference type="ARBA" id="ARBA00022737"/>
    </source>
</evidence>
<evidence type="ECO:0000313" key="3">
    <source>
        <dbReference type="EMBL" id="CBZ55190.1"/>
    </source>
</evidence>
<sequence length="2723" mass="295945">MAIGKVKRNPDAGVATAVQSVIQHQTFKRMLLFGLRSLSDFCSPSNQLYQENALDAMERGVLVAIQTAVTTFSDDDDLMLCAARVLWAMSVAVKEEMDSAHISRLHSEGSPVIVAIVNSSPTDPQTIEDTMNFVDNMNRAGAPIDGASIAGGMLSIFSKAALGMKTAKRVTAALAIAAETAEGSTALYNAGGTSVLLTYCLDQGDLSDAGVEMVEGAFDTVRHMAVNQCTDATTLPQCITLMDKYRGRKSASAKGSSALAAMVGPEQLQKCLNTLKSAEAGTPEYDEALVTLGSMSYISSFTDEIVRAGGVPLLIELINSGLPQMESNPDKIASMISGAAKMLARIASNPLNVDAIVQAGGVATLCTAVSYCTESMEALGALCMALVPLASRESLAHEIVQYQTFATVLPILYQNVENPEVASLAMELVATGSQHEEIQEHMLQNQAAEICSLCCQYHTADVTYQQHAISALNRLVPRLTTLHGVSEYGGIQGVVASLTANVNNEQVALLAVQLLDNFSEVADAKSYMNDGSCVDAVLAAMLEHEGNDLLISAGIHCLGRIATEEDCSRHLNVLDSAIQTARGNPDGVYRVLAAISGLSRVPSLRQIFEQKQAGKKQIRKGLLLQICQGCSMARHAPIHRIIELHVPGAVERRFLKRTRIFILFRGAFARVLVPCPLASTDLHLSHKEACAVPFFTADTILAGISSWIECTRFEGQSRIIKAALKTVKNMKISGDGDLTSCFVAMCEVACLPQVKRVVELEEPDNNILVSNTEAIRELAATMRIVGAENVERCIEGVLKVMRKYPDSRRAQLHCLETLNYLAQCDGGAGVAILSRTGGLNAVVQYLTRAPMYLDSQIAGFTVLATCAKIDPSIGETLRKCNCLQALKVAMRTHAKSKELKRTIAPLVALLMPTDALEAEITELLAECSAACDKNNFSQLHENLAALNELLISSEGAKIAARANIGQHMCKFQEYIVSHEADALAVTDYDILGKDLFDATVSECAHAMEQVATVRSGRTALIKAGNVATLINLYESLKGPQSQYSEEAAIHCLEALRLLLKSDKRSAELAFERNFVSTLCVGIDNFPHSAPVLGATCGCLAAMATTPERVQMLTSQPAFELLLQKLVFVIQNDPSRENKMVAMRALQELLEITNDATMANKIAEAGAVTALFRMIDEYGDDDQLSVQAAAVLALLGAFEDLRRFYDNDVRFPAQVLTAALAKQKNNEPAVVHILDVLNKLVTVEDRAVLRELGVMEQVADAMRVNSESEAVTRLGGELFAKMGADEQIKSLMLQIIEAVESGAEDTAQRVDILCARLAMFLAAPLEDPKDALQHTEKCLGSLVATLQAYPGNERLESNIALVTRRLCDRCFDDANDPYGAWAVASSGMLSQFANMIAGETVANNKKFLGSAYRTLTACCVNPYCMPTMVEVAPTFLPQTYALLEMHKNDAETVSRILEFLRYFAEDATACGLIMQNMSGSSGDMVALTVLLMQQHQNNDQVVCAGMELLGALAYTLSQAGYEPLPKLADGSVLRDCDALVGSNSSSARQLAHMHMIEKMLLSKSYNDALVKEQELKKLVMNLKAEDDKKRLSDDERAGLYSAMACVLLAAGGAGLTGELEKFNCFEVVLQAIEEFGENPSVIKEVNRALQGLSVADANMTARTVKEAIPKLCTEATTAIQTDPECADTFCDLMLQLVSQEGNGRQLLEVYGMEETLQGLENLAAYYGEDFGTQLSEKVAMIRQAMEDDQPREKTCKDVYELLNARVAQGLSVAISEVAILQGEVEYLFSQMGMYNQEQLNHQTAMGADHQYGNMAFELLASTPANVKLLQANEFSKMEFALIKGQKDEEIVLYAVKALAAFCKFPPAAQDTARIQGCPALVTEACAKINKNGSLANDRKEEHLCARYFLVERTAINRNLYNKTPIMTELISSWNDYDKGMYTTTVLRHIFRAMRRVVSDAHVEELLKANVLQRLIGIVSDVNADVALLPDVLFLLGSLAVVPEIKTKIGELNGIAACTDLLNRSLPKPNTAPVVTNVCLAFANICIGHKKNTEIFSKLGGPALNVKVLNDRGHEYDVCNAASVLLCNLLYKNESMKKLLGTNGAPAALVKGLSNYDGSEDKTAIRCLESVFKAISNLSLYTPNIRPFLDAGIENAYSTWLSNLSETFPDAQLETGCRTLANLVMENEENNMRKFGVCLLPCMAVAKQGRTDTKALILLLDIEASLCRLPENAATFADNGGIETTIRLIHQFDYDVGLLTLGIHLLGIQSSVKNSIQKMLDADVFSILVGCVEVDAEGNEVTDLVVGGLRCTRRIVRSEELAFEYCNAGGIATIANVICKSINQPMVMLEACRVLLGLLFYTTRSQAERQAAVEALHAECQQRAQEMHAQAQADYEAGAVAEPPPEEMEVPEPDPDELANAAYGGWYQMGMDEVMIDAILQAVCACATVETHAKQLRLQRVCLGLAAYFASEQMGTSSLVGSGIEQVLTQIMTNFAGEATTMQLSCVIINSIAMTSGDMFDEIKTPELLAALKSSVGKMATKKAEEKALKESCAMTLEAATSGADPFDAFSKTVTELDFKFTEWNVDPYPNGVHDLPSNVKEALRKGGKMKVFLPGKESEEIKWRSSQDLNVFEWCMGNDTDFNNRIPIVRIRNVAKGLVHPALQAAAKKEPRKITPKFTLCLFGPPNDDFPNGVELPMKAKTQKERDSFVEMMVQWRDAATYNF</sequence>
<dbReference type="InterPro" id="IPR000225">
    <property type="entry name" value="Armadillo"/>
</dbReference>
<dbReference type="SUPFAM" id="SSF48371">
    <property type="entry name" value="ARM repeat"/>
    <property type="match status" value="4"/>
</dbReference>
<gene>
    <name evidence="3" type="ORF">NCLIV_056140</name>
</gene>
<protein>
    <recommendedName>
        <fullName evidence="5">Anonymous antigen-1</fullName>
    </recommendedName>
</protein>
<evidence type="ECO:0000256" key="2">
    <source>
        <dbReference type="PROSITE-ProRule" id="PRU00259"/>
    </source>
</evidence>
<name>F0VN94_NEOCL</name>
<dbReference type="InterPro" id="IPR016024">
    <property type="entry name" value="ARM-type_fold"/>
</dbReference>
<dbReference type="PANTHER" id="PTHR22895">
    <property type="entry name" value="ARMADILLO REPEAT-CONTAINING PROTEIN 6"/>
    <property type="match status" value="1"/>
</dbReference>
<keyword evidence="4" id="KW-1185">Reference proteome</keyword>
<dbReference type="OMA" id="YVNGVHD"/>
<dbReference type="eggNOG" id="ENOG502RNM3">
    <property type="taxonomic scope" value="Eukaryota"/>
</dbReference>
<dbReference type="EMBL" id="FR823392">
    <property type="protein sequence ID" value="CBZ55190.1"/>
    <property type="molecule type" value="Genomic_DNA"/>
</dbReference>
<dbReference type="InterPro" id="IPR011989">
    <property type="entry name" value="ARM-like"/>
</dbReference>
<organism evidence="3 4">
    <name type="scientific">Neospora caninum (strain Liverpool)</name>
    <dbReference type="NCBI Taxonomy" id="572307"/>
    <lineage>
        <taxon>Eukaryota</taxon>
        <taxon>Sar</taxon>
        <taxon>Alveolata</taxon>
        <taxon>Apicomplexa</taxon>
        <taxon>Conoidasida</taxon>
        <taxon>Coccidia</taxon>
        <taxon>Eucoccidiorida</taxon>
        <taxon>Eimeriorina</taxon>
        <taxon>Sarcocystidae</taxon>
        <taxon>Neospora</taxon>
    </lineage>
</organism>
<feature type="repeat" description="ARM" evidence="2">
    <location>
        <begin position="309"/>
        <end position="361"/>
    </location>
</feature>
<accession>F0VN94</accession>
<dbReference type="GeneID" id="13446905"/>